<dbReference type="Proteomes" id="UP000318667">
    <property type="component" value="Unassembled WGS sequence"/>
</dbReference>
<dbReference type="SUPFAM" id="SSF82714">
    <property type="entry name" value="Multidrug efflux transporter AcrB TolC docking domain, DN and DC subdomains"/>
    <property type="match status" value="1"/>
</dbReference>
<reference evidence="1 2" key="1">
    <citation type="journal article" date="2015" name="Stand. Genomic Sci.">
        <title>Genomic Encyclopedia of Bacterial and Archaeal Type Strains, Phase III: the genomes of soil and plant-associated and newly described type strains.</title>
        <authorList>
            <person name="Whitman W.B."/>
            <person name="Woyke T."/>
            <person name="Klenk H.P."/>
            <person name="Zhou Y."/>
            <person name="Lilburn T.G."/>
            <person name="Beck B.J."/>
            <person name="De Vos P."/>
            <person name="Vandamme P."/>
            <person name="Eisen J.A."/>
            <person name="Garrity G."/>
            <person name="Hugenholtz P."/>
            <person name="Kyrpides N.C."/>
        </authorList>
    </citation>
    <scope>NUCLEOTIDE SEQUENCE [LARGE SCALE GENOMIC DNA]</scope>
    <source>
        <strain evidence="1 2">CGMCC 1.10115</strain>
    </source>
</reference>
<protein>
    <submittedName>
        <fullName evidence="1">HAE1 family hydrophobic/amphiphilic exporter-1</fullName>
    </submittedName>
</protein>
<name>A0A562JIR0_9BACI</name>
<dbReference type="Gene3D" id="3.30.70.1440">
    <property type="entry name" value="Multidrug efflux transporter AcrB pore domain"/>
    <property type="match status" value="1"/>
</dbReference>
<dbReference type="PANTHER" id="PTHR32063">
    <property type="match status" value="1"/>
</dbReference>
<dbReference type="EMBL" id="VLKI01000014">
    <property type="protein sequence ID" value="TWH83029.1"/>
    <property type="molecule type" value="Genomic_DNA"/>
</dbReference>
<evidence type="ECO:0000313" key="1">
    <source>
        <dbReference type="EMBL" id="TWH83029.1"/>
    </source>
</evidence>
<proteinExistence type="predicted"/>
<evidence type="ECO:0000313" key="2">
    <source>
        <dbReference type="Proteomes" id="UP000318667"/>
    </source>
</evidence>
<dbReference type="InterPro" id="IPR027463">
    <property type="entry name" value="AcrB_DN_DC_subdom"/>
</dbReference>
<dbReference type="GO" id="GO:0042910">
    <property type="term" value="F:xenobiotic transmembrane transporter activity"/>
    <property type="evidence" value="ECO:0007669"/>
    <property type="project" value="TreeGrafter"/>
</dbReference>
<dbReference type="InterPro" id="IPR001036">
    <property type="entry name" value="Acrflvin-R"/>
</dbReference>
<organism evidence="1 2">
    <name type="scientific">Cytobacillus oceanisediminis</name>
    <dbReference type="NCBI Taxonomy" id="665099"/>
    <lineage>
        <taxon>Bacteria</taxon>
        <taxon>Bacillati</taxon>
        <taxon>Bacillota</taxon>
        <taxon>Bacilli</taxon>
        <taxon>Bacillales</taxon>
        <taxon>Bacillaceae</taxon>
        <taxon>Cytobacillus</taxon>
    </lineage>
</organism>
<dbReference type="PANTHER" id="PTHR32063:SF0">
    <property type="entry name" value="SWARMING MOTILITY PROTEIN SWRC"/>
    <property type="match status" value="1"/>
</dbReference>
<dbReference type="AlphaFoldDB" id="A0A562JIR0"/>
<dbReference type="Gene3D" id="3.30.2090.10">
    <property type="entry name" value="Multidrug efflux transporter AcrB TolC docking domain, DN and DC subdomains"/>
    <property type="match status" value="1"/>
</dbReference>
<dbReference type="Pfam" id="PF00873">
    <property type="entry name" value="ACR_tran"/>
    <property type="match status" value="1"/>
</dbReference>
<keyword evidence="2" id="KW-1185">Reference proteome</keyword>
<dbReference type="Gene3D" id="3.30.70.1430">
    <property type="entry name" value="Multidrug efflux transporter AcrB pore domain"/>
    <property type="match status" value="1"/>
</dbReference>
<dbReference type="GO" id="GO:0005886">
    <property type="term" value="C:plasma membrane"/>
    <property type="evidence" value="ECO:0007669"/>
    <property type="project" value="TreeGrafter"/>
</dbReference>
<accession>A0A562JIR0</accession>
<sequence>MLKHDDIDIVQISVTEEADQMTAMMGGGAGGALMYLIFDPEMDNFPEVREEIEDYVYDIGQSGEWKSQNFSSMSGSTNEVSYTFYSEDLDKLNEAVKMVEDVMKENEGLEDISSSAEDAYVEYTFNVEQDKLLQYGLTAGQIVMMLNPAKTQDVLTTIEKDGDTLEVIVQQEQTEQPRSIDDILKTPVPTALGTTMPLSELVTVEEGTTA</sequence>
<gene>
    <name evidence="1" type="ORF">IQ19_04011</name>
</gene>
<comment type="caution">
    <text evidence="1">The sequence shown here is derived from an EMBL/GenBank/DDBJ whole genome shotgun (WGS) entry which is preliminary data.</text>
</comment>